<evidence type="ECO:0000313" key="1">
    <source>
        <dbReference type="EMBL" id="MED6241408.1"/>
    </source>
</evidence>
<sequence length="79" mass="9112">MLLMCLSEIWQCWRQSPSKIPPANQGENNHYFGQFTINISNLPTVSVNHLHSSQMFKAQTFQLAGGKSLSWMRRPKSKF</sequence>
<gene>
    <name evidence="1" type="ORF">ATANTOWER_013472</name>
</gene>
<dbReference type="Proteomes" id="UP001345963">
    <property type="component" value="Unassembled WGS sequence"/>
</dbReference>
<organism evidence="1 2">
    <name type="scientific">Ataeniobius toweri</name>
    <dbReference type="NCBI Taxonomy" id="208326"/>
    <lineage>
        <taxon>Eukaryota</taxon>
        <taxon>Metazoa</taxon>
        <taxon>Chordata</taxon>
        <taxon>Craniata</taxon>
        <taxon>Vertebrata</taxon>
        <taxon>Euteleostomi</taxon>
        <taxon>Actinopterygii</taxon>
        <taxon>Neopterygii</taxon>
        <taxon>Teleostei</taxon>
        <taxon>Neoteleostei</taxon>
        <taxon>Acanthomorphata</taxon>
        <taxon>Ovalentaria</taxon>
        <taxon>Atherinomorphae</taxon>
        <taxon>Cyprinodontiformes</taxon>
        <taxon>Goodeidae</taxon>
        <taxon>Ataeniobius</taxon>
    </lineage>
</organism>
<proteinExistence type="predicted"/>
<reference evidence="1 2" key="1">
    <citation type="submission" date="2021-07" db="EMBL/GenBank/DDBJ databases">
        <authorList>
            <person name="Palmer J.M."/>
        </authorList>
    </citation>
    <scope>NUCLEOTIDE SEQUENCE [LARGE SCALE GENOMIC DNA]</scope>
    <source>
        <strain evidence="1 2">AT_MEX2019</strain>
        <tissue evidence="1">Muscle</tissue>
    </source>
</reference>
<evidence type="ECO:0000313" key="2">
    <source>
        <dbReference type="Proteomes" id="UP001345963"/>
    </source>
</evidence>
<protein>
    <submittedName>
        <fullName evidence="1">Uncharacterized protein</fullName>
    </submittedName>
</protein>
<comment type="caution">
    <text evidence="1">The sequence shown here is derived from an EMBL/GenBank/DDBJ whole genome shotgun (WGS) entry which is preliminary data.</text>
</comment>
<dbReference type="EMBL" id="JAHUTI010029787">
    <property type="protein sequence ID" value="MED6241408.1"/>
    <property type="molecule type" value="Genomic_DNA"/>
</dbReference>
<keyword evidence="2" id="KW-1185">Reference proteome</keyword>
<name>A0ABU7AV78_9TELE</name>
<accession>A0ABU7AV78</accession>